<keyword evidence="3" id="KW-0812">Transmembrane</keyword>
<organism evidence="9">
    <name type="scientific">mine drainage metagenome</name>
    <dbReference type="NCBI Taxonomy" id="410659"/>
    <lineage>
        <taxon>unclassified sequences</taxon>
        <taxon>metagenomes</taxon>
        <taxon>ecological metagenomes</taxon>
    </lineage>
</organism>
<evidence type="ECO:0000259" key="8">
    <source>
        <dbReference type="Pfam" id="PF07715"/>
    </source>
</evidence>
<dbReference type="Gene3D" id="2.40.170.20">
    <property type="entry name" value="TonB-dependent receptor, beta-barrel domain"/>
    <property type="match status" value="1"/>
</dbReference>
<comment type="caution">
    <text evidence="9">The sequence shown here is derived from an EMBL/GenBank/DDBJ whole genome shotgun (WGS) entry which is preliminary data.</text>
</comment>
<dbReference type="PROSITE" id="PS52016">
    <property type="entry name" value="TONB_DEPENDENT_REC_3"/>
    <property type="match status" value="1"/>
</dbReference>
<evidence type="ECO:0000313" key="9">
    <source>
        <dbReference type="EMBL" id="EQD55396.1"/>
    </source>
</evidence>
<protein>
    <submittedName>
        <fullName evidence="9">TonB dependent receptor protein</fullName>
    </submittedName>
</protein>
<keyword evidence="2" id="KW-0813">Transport</keyword>
<comment type="subcellular location">
    <subcellularLocation>
        <location evidence="1">Cell outer membrane</location>
        <topology evidence="1">Multi-pass membrane protein</topology>
    </subcellularLocation>
</comment>
<accession>T1A433</accession>
<dbReference type="Pfam" id="PF07715">
    <property type="entry name" value="Plug"/>
    <property type="match status" value="1"/>
</dbReference>
<dbReference type="InterPro" id="IPR012910">
    <property type="entry name" value="Plug_dom"/>
</dbReference>
<dbReference type="Gene3D" id="2.170.130.10">
    <property type="entry name" value="TonB-dependent receptor, plug domain"/>
    <property type="match status" value="1"/>
</dbReference>
<dbReference type="InterPro" id="IPR037066">
    <property type="entry name" value="Plug_dom_sf"/>
</dbReference>
<feature type="domain" description="TonB-dependent receptor plug" evidence="8">
    <location>
        <begin position="62"/>
        <end position="180"/>
    </location>
</feature>
<evidence type="ECO:0000256" key="4">
    <source>
        <dbReference type="ARBA" id="ARBA00023077"/>
    </source>
</evidence>
<evidence type="ECO:0000259" key="7">
    <source>
        <dbReference type="Pfam" id="PF00593"/>
    </source>
</evidence>
<sequence>MKPMQRSLLAAAIVAALSASAYTLPARAQGTQTGTTQKQDKKKAQELKKIVVTGSLIPTAEIDTATPVTTITAQDIKRQGFTSIYQALRAQPLATGQIQGQQLTNSFTPGAEPSPSLLGLPPNFTLILVDGHPLSEFPILYNAAFGITDLSSIPLNMVSQIQIVPGNQSSIYGSAAIAGVINIILKKHQHGIDFQYQAGGYADGGGTSQQISMVGGYNHGPLSLVYGLQYSRQQPVWGFQRGLTASSTSNPNPYQANAPFASYQILNLGPTGFVGVDPNSIVPNACGPLAYQFGGTTTRISLYNPTSPPQYQNGQLVYTPAGYACGTPAMRGYSTLISQRNTASGYLSAHYRINNDTEAYADLLYSVSSAAYSTGPFYNFWESNFPGGIFYNTGAQALQVAAINFAPEATGGLFTGGGTTSFQKSYNFFGGFKGSIGNSNWNYNAYYARSQYYLFQNEAQPVTAAINGFFQNAFMGPQLGTLTTSSGSQYPEYNPNYKNFYKPITPAEYQSWLNINHSYGTSYVQNANLEMTNTDLFKLPAGDVGFAGVLQYGDESIYNPENPQAAAGYFYNGSTTGVKARRTNYAAALEFHVPIFSMLSTDVSARFDHFHNVGGGSSSRPTYKISFAFRPFHSLLLRANYATAFRMPPLGYVGILPGASFFQGITDYYQCERLRPGTPTQDCTTIVNPNINYTTRGFNGSNPFLTSITAKSWGAGFVWSPTSNFNINADYYNISIANEVEYQSINTLLLNDAQCMLGQLPASSSTCQQSFHAITRNGPTGLVTSFGVTPINIARERLDGITAGLHYRYDAGSYGEFSFNGQYNLTLRHQFQVAPGQPYLDLLHNPYAEYLYAQEGSALGPEYKSIISGSLTWRIQHWATTLYGISYGKMPNYAAYTNANTYGAPLAGTLPAWLLFNGSVKYDIGDNASVQLTVNNLFNRMPPLDIAYNVYPYYDQGAYNPYGRSYFVNFNYRF</sequence>
<proteinExistence type="predicted"/>
<keyword evidence="5" id="KW-0472">Membrane</keyword>
<name>T1A433_9ZZZZ</name>
<evidence type="ECO:0000256" key="5">
    <source>
        <dbReference type="ARBA" id="ARBA00023136"/>
    </source>
</evidence>
<dbReference type="PANTHER" id="PTHR47234:SF1">
    <property type="entry name" value="TONB-DEPENDENT RECEPTOR"/>
    <property type="match status" value="1"/>
</dbReference>
<keyword evidence="6" id="KW-0998">Cell outer membrane</keyword>
<reference evidence="9" key="2">
    <citation type="journal article" date="2014" name="ISME J.">
        <title>Microbial stratification in low pH oxic and suboxic macroscopic growths along an acid mine drainage.</title>
        <authorList>
            <person name="Mendez-Garcia C."/>
            <person name="Mesa V."/>
            <person name="Sprenger R.R."/>
            <person name="Richter M."/>
            <person name="Diez M.S."/>
            <person name="Solano J."/>
            <person name="Bargiela R."/>
            <person name="Golyshina O.V."/>
            <person name="Manteca A."/>
            <person name="Ramos J.L."/>
            <person name="Gallego J.R."/>
            <person name="Llorente I."/>
            <person name="Martins Dos Santos V.A."/>
            <person name="Jensen O.N."/>
            <person name="Pelaez A.I."/>
            <person name="Sanchez J."/>
            <person name="Ferrer M."/>
        </authorList>
    </citation>
    <scope>NUCLEOTIDE SEQUENCE</scope>
</reference>
<keyword evidence="4" id="KW-0798">TonB box</keyword>
<gene>
    <name evidence="9" type="ORF">B2A_05747</name>
</gene>
<reference evidence="9" key="1">
    <citation type="submission" date="2013-08" db="EMBL/GenBank/DDBJ databases">
        <authorList>
            <person name="Mendez C."/>
            <person name="Richter M."/>
            <person name="Ferrer M."/>
            <person name="Sanchez J."/>
        </authorList>
    </citation>
    <scope>NUCLEOTIDE SEQUENCE</scope>
</reference>
<dbReference type="PANTHER" id="PTHR47234">
    <property type="match status" value="1"/>
</dbReference>
<feature type="domain" description="TonB-dependent receptor-like beta-barrel" evidence="7">
    <location>
        <begin position="426"/>
        <end position="937"/>
    </location>
</feature>
<evidence type="ECO:0000256" key="3">
    <source>
        <dbReference type="ARBA" id="ARBA00022692"/>
    </source>
</evidence>
<evidence type="ECO:0000256" key="6">
    <source>
        <dbReference type="ARBA" id="ARBA00023237"/>
    </source>
</evidence>
<dbReference type="Pfam" id="PF00593">
    <property type="entry name" value="TonB_dep_Rec_b-barrel"/>
    <property type="match status" value="1"/>
</dbReference>
<dbReference type="GO" id="GO:0009279">
    <property type="term" value="C:cell outer membrane"/>
    <property type="evidence" value="ECO:0007669"/>
    <property type="project" value="UniProtKB-SubCell"/>
</dbReference>
<keyword evidence="9" id="KW-0675">Receptor</keyword>
<dbReference type="SUPFAM" id="SSF56935">
    <property type="entry name" value="Porins"/>
    <property type="match status" value="1"/>
</dbReference>
<dbReference type="InterPro" id="IPR000531">
    <property type="entry name" value="Beta-barrel_TonB"/>
</dbReference>
<dbReference type="InterPro" id="IPR039426">
    <property type="entry name" value="TonB-dep_rcpt-like"/>
</dbReference>
<evidence type="ECO:0000256" key="2">
    <source>
        <dbReference type="ARBA" id="ARBA00022448"/>
    </source>
</evidence>
<dbReference type="AlphaFoldDB" id="T1A433"/>
<dbReference type="InterPro" id="IPR036942">
    <property type="entry name" value="Beta-barrel_TonB_sf"/>
</dbReference>
<dbReference type="EMBL" id="AUZZ01004002">
    <property type="protein sequence ID" value="EQD55396.1"/>
    <property type="molecule type" value="Genomic_DNA"/>
</dbReference>
<evidence type="ECO:0000256" key="1">
    <source>
        <dbReference type="ARBA" id="ARBA00004571"/>
    </source>
</evidence>